<dbReference type="InterPro" id="IPR003594">
    <property type="entry name" value="HATPase_dom"/>
</dbReference>
<dbReference type="CDD" id="cd16917">
    <property type="entry name" value="HATPase_UhpB-NarQ-NarX-like"/>
    <property type="match status" value="1"/>
</dbReference>
<dbReference type="GeneID" id="93643075"/>
<evidence type="ECO:0000256" key="2">
    <source>
        <dbReference type="ARBA" id="ARBA00012438"/>
    </source>
</evidence>
<dbReference type="GO" id="GO:0005524">
    <property type="term" value="F:ATP binding"/>
    <property type="evidence" value="ECO:0007669"/>
    <property type="project" value="UniProtKB-KW"/>
</dbReference>
<keyword evidence="3" id="KW-0597">Phosphoprotein</keyword>
<evidence type="ECO:0000256" key="1">
    <source>
        <dbReference type="ARBA" id="ARBA00000085"/>
    </source>
</evidence>
<gene>
    <name evidence="11" type="ORF">BG04_5112</name>
</gene>
<accession>A0A0B6AMI9</accession>
<dbReference type="GO" id="GO:0016020">
    <property type="term" value="C:membrane"/>
    <property type="evidence" value="ECO:0007669"/>
    <property type="project" value="InterPro"/>
</dbReference>
<keyword evidence="5" id="KW-0547">Nucleotide-binding</keyword>
<dbReference type="GO" id="GO:0046983">
    <property type="term" value="F:protein dimerization activity"/>
    <property type="evidence" value="ECO:0007669"/>
    <property type="project" value="InterPro"/>
</dbReference>
<dbReference type="Pfam" id="PF07730">
    <property type="entry name" value="HisKA_3"/>
    <property type="match status" value="1"/>
</dbReference>
<dbReference type="EC" id="2.7.13.3" evidence="2"/>
<keyword evidence="6 11" id="KW-0418">Kinase</keyword>
<proteinExistence type="predicted"/>
<evidence type="ECO:0000259" key="9">
    <source>
        <dbReference type="Pfam" id="PF02518"/>
    </source>
</evidence>
<dbReference type="GO" id="GO:0000155">
    <property type="term" value="F:phosphorelay sensor kinase activity"/>
    <property type="evidence" value="ECO:0007669"/>
    <property type="project" value="InterPro"/>
</dbReference>
<evidence type="ECO:0000256" key="7">
    <source>
        <dbReference type="ARBA" id="ARBA00022840"/>
    </source>
</evidence>
<dbReference type="Gene3D" id="3.30.565.10">
    <property type="entry name" value="Histidine kinase-like ATPase, C-terminal domain"/>
    <property type="match status" value="1"/>
</dbReference>
<dbReference type="Pfam" id="PF02518">
    <property type="entry name" value="HATPase_c"/>
    <property type="match status" value="1"/>
</dbReference>
<dbReference type="HOGENOM" id="CLU_000445_20_3_9"/>
<dbReference type="Proteomes" id="UP000031829">
    <property type="component" value="Chromosome"/>
</dbReference>
<protein>
    <recommendedName>
        <fullName evidence="2">histidine kinase</fullName>
        <ecNumber evidence="2">2.7.13.3</ecNumber>
    </recommendedName>
</protein>
<dbReference type="SUPFAM" id="SSF55874">
    <property type="entry name" value="ATPase domain of HSP90 chaperone/DNA topoisomerase II/histidine kinase"/>
    <property type="match status" value="1"/>
</dbReference>
<evidence type="ECO:0000256" key="4">
    <source>
        <dbReference type="ARBA" id="ARBA00022679"/>
    </source>
</evidence>
<evidence type="ECO:0000256" key="5">
    <source>
        <dbReference type="ARBA" id="ARBA00022741"/>
    </source>
</evidence>
<feature type="domain" description="Histidine kinase/HSP90-like ATPase" evidence="9">
    <location>
        <begin position="287"/>
        <end position="367"/>
    </location>
</feature>
<evidence type="ECO:0000256" key="3">
    <source>
        <dbReference type="ARBA" id="ARBA00022553"/>
    </source>
</evidence>
<name>A0A0B6AMI9_PRIM2</name>
<dbReference type="InterPro" id="IPR050482">
    <property type="entry name" value="Sensor_HK_TwoCompSys"/>
</dbReference>
<dbReference type="EMBL" id="CP009920">
    <property type="protein sequence ID" value="AJI21029.1"/>
    <property type="molecule type" value="Genomic_DNA"/>
</dbReference>
<dbReference type="PANTHER" id="PTHR24421:SF10">
    <property type="entry name" value="NITRATE_NITRITE SENSOR PROTEIN NARQ"/>
    <property type="match status" value="1"/>
</dbReference>
<keyword evidence="8" id="KW-0902">Two-component regulatory system</keyword>
<dbReference type="Gene3D" id="1.20.5.1930">
    <property type="match status" value="1"/>
</dbReference>
<evidence type="ECO:0000256" key="6">
    <source>
        <dbReference type="ARBA" id="ARBA00022777"/>
    </source>
</evidence>
<dbReference type="AlphaFoldDB" id="A0A0B6AMI9"/>
<dbReference type="InterPro" id="IPR036890">
    <property type="entry name" value="HATPase_C_sf"/>
</dbReference>
<dbReference type="KEGG" id="bmeg:BG04_5112"/>
<dbReference type="RefSeq" id="WP_034651487.1">
    <property type="nucleotide sequence ID" value="NZ_BCVB01000010.1"/>
</dbReference>
<keyword evidence="7" id="KW-0067">ATP-binding</keyword>
<evidence type="ECO:0000256" key="8">
    <source>
        <dbReference type="ARBA" id="ARBA00023012"/>
    </source>
</evidence>
<dbReference type="PANTHER" id="PTHR24421">
    <property type="entry name" value="NITRATE/NITRITE SENSOR PROTEIN NARX-RELATED"/>
    <property type="match status" value="1"/>
</dbReference>
<sequence>MEVGLMMTKLILILFLAITYIQSNYVHSISAIVLALLLYSCVNIAASIVKKSAFKRMFIVSSIVLILYCAYKLHPLFFLLLPLNLCELIGESVVKKWMVLLVVLLPMLLVPSDISALYVLVAAFTFFIYTGAALYQKRTINYEQKLDEMRVSMQKLQKHVNENKEYVRQSQYASKLEERNRLSQEIHDKIGHSMTGALIQMEAAKHVMKQDEEKALSLLQNAITISKEGIEEIRLTLKSIKPPAEQIGISRLKLFIGEFEAKHSIAMPLVYKGNLDLITPLQWKIIHENITEAITNALKYAEATMIAIELHVLNKMVKVEVKDNGKGAHLFQKGLGIAGMEERAASINGTVIVDGANGFSVTTLLPIGEKLHT</sequence>
<comment type="catalytic activity">
    <reaction evidence="1">
        <text>ATP + protein L-histidine = ADP + protein N-phospho-L-histidine.</text>
        <dbReference type="EC" id="2.7.13.3"/>
    </reaction>
</comment>
<keyword evidence="4" id="KW-0808">Transferase</keyword>
<reference evidence="11 12" key="1">
    <citation type="journal article" date="2015" name="Genome Announc.">
        <title>Complete genome sequences for 35 biothreat assay-relevant bacillus species.</title>
        <authorList>
            <person name="Johnson S.L."/>
            <person name="Daligault H.E."/>
            <person name="Davenport K.W."/>
            <person name="Jaissle J."/>
            <person name="Frey K.G."/>
            <person name="Ladner J.T."/>
            <person name="Broomall S.M."/>
            <person name="Bishop-Lilly K.A."/>
            <person name="Bruce D.C."/>
            <person name="Gibbons H.S."/>
            <person name="Coyne S.R."/>
            <person name="Lo C.C."/>
            <person name="Meincke L."/>
            <person name="Munk A.C."/>
            <person name="Koroleva G.I."/>
            <person name="Rosenzweig C.N."/>
            <person name="Palacios G.F."/>
            <person name="Redden C.L."/>
            <person name="Minogue T.D."/>
            <person name="Chain P.S."/>
        </authorList>
    </citation>
    <scope>NUCLEOTIDE SEQUENCE [LARGE SCALE GENOMIC DNA]</scope>
    <source>
        <strain evidence="12">ATCC 14581 / DSM 32 / JCM 2506 / NBRC 15308 / NCIMB 9376 / NCTC 10342 / NRRL B-14308 / VKM B-512</strain>
    </source>
</reference>
<evidence type="ECO:0000313" key="12">
    <source>
        <dbReference type="Proteomes" id="UP000031829"/>
    </source>
</evidence>
<feature type="domain" description="Signal transduction histidine kinase subgroup 3 dimerisation and phosphoacceptor" evidence="10">
    <location>
        <begin position="178"/>
        <end position="244"/>
    </location>
</feature>
<dbReference type="InterPro" id="IPR011712">
    <property type="entry name" value="Sig_transdc_His_kin_sub3_dim/P"/>
</dbReference>
<organism evidence="11 12">
    <name type="scientific">Priestia megaterium (strain ATCC 14581 / DSM 32 / CCUG 1817 / JCM 2506 / NBRC 15308 / NCIMB 9376 / NCTC 10342 / NRRL B-14308 / VKM B-512 / Ford 19)</name>
    <name type="common">Bacillus megaterium</name>
    <dbReference type="NCBI Taxonomy" id="1348623"/>
    <lineage>
        <taxon>Bacteria</taxon>
        <taxon>Bacillati</taxon>
        <taxon>Bacillota</taxon>
        <taxon>Bacilli</taxon>
        <taxon>Bacillales</taxon>
        <taxon>Bacillaceae</taxon>
        <taxon>Priestia</taxon>
    </lineage>
</organism>
<evidence type="ECO:0000259" key="10">
    <source>
        <dbReference type="Pfam" id="PF07730"/>
    </source>
</evidence>
<evidence type="ECO:0000313" key="11">
    <source>
        <dbReference type="EMBL" id="AJI21029.1"/>
    </source>
</evidence>